<sequence>MNTLLIRIVLFSLMLFCGVRFALFYTYADYFSQGNLFKALLNGIRFDGKLTVLILLPFLLLLSLPFHKLNHIKLRRFCAWSAGIILAAAFCISVADIAYFGEVQRHLGSEILLLGNDTVFIWQTAFGSRLAYTLAGLSSLLILFFLWKRLVMPEAKPVSGCLKIRIVWSVLHLLLLVFLARGMVVKGKALNTVDAFDGNGQVQANLTLNGVLVTVDTVRNHHNNRPLVYLNEADSNMLAAQYPQPFRYRSLQQPSGKNIVFILLESWSYRYIDALAGNHFGVTPNMDKLISQSTVWDNFHAAGQRSIIGIQAALTSVPALPDRQPLGFGLELNNMSRIAELAGKQGYRTLMVQSSKRRSFHMDGIAQALGFQEYYGQEDIPLIRRYPQEMPPFGWDYDTLMFLGKQLGKLPDQPFFAFLFTGTTHEPFADAGAEFQHYQHDKKGENGFLNTLSYSDWAIGEFMSYAAKQPWYRNTVFVFCADHTLNSGSKPSEIKQRFHIPLVIFDPTHPVAGQRNELSSQYDLLPTFVDILGIQTPVYTFGQSLLAQTHQNLPLTLNQGNSMVMLAADGSFAQLQGKEIVTGSSDHSDLKLWKWRMQTADQYLRQNIWIPPNQ</sequence>
<feature type="binding site" evidence="7">
    <location>
        <position position="425"/>
    </location>
    <ligand>
        <name>substrate</name>
    </ligand>
</feature>
<dbReference type="GO" id="GO:0046872">
    <property type="term" value="F:metal ion binding"/>
    <property type="evidence" value="ECO:0007669"/>
    <property type="project" value="UniProtKB-KW"/>
</dbReference>
<comment type="caution">
    <text evidence="12">The sequence shown here is derived from an EMBL/GenBank/DDBJ whole genome shotgun (WGS) entry which is preliminary data.</text>
</comment>
<keyword evidence="4 9" id="KW-1133">Transmembrane helix</keyword>
<reference evidence="12" key="1">
    <citation type="submission" date="2022-01" db="EMBL/GenBank/DDBJ databases">
        <title>Neisseria sp. ZJ104.</title>
        <authorList>
            <person name="Yang C."/>
        </authorList>
    </citation>
    <scope>NUCLEOTIDE SEQUENCE</scope>
    <source>
        <strain evidence="12">ZJ104</strain>
    </source>
</reference>
<evidence type="ECO:0000256" key="7">
    <source>
        <dbReference type="PIRSR" id="PIRSR005091-2"/>
    </source>
</evidence>
<feature type="binding site" evidence="8">
    <location>
        <position position="483"/>
    </location>
    <ligand>
        <name>Mn(2+)</name>
        <dbReference type="ChEBI" id="CHEBI:29035"/>
    </ligand>
</feature>
<dbReference type="PANTHER" id="PTHR47371">
    <property type="entry name" value="LIPOTEICHOIC ACID SYNTHASE"/>
    <property type="match status" value="1"/>
</dbReference>
<keyword evidence="3 9" id="KW-0812">Transmembrane</keyword>
<dbReference type="Proteomes" id="UP001201397">
    <property type="component" value="Unassembled WGS sequence"/>
</dbReference>
<dbReference type="PANTHER" id="PTHR47371:SF3">
    <property type="entry name" value="PHOSPHOGLYCEROL TRANSFERASE I"/>
    <property type="match status" value="1"/>
</dbReference>
<dbReference type="Gene3D" id="3.40.720.10">
    <property type="entry name" value="Alkaline Phosphatase, subunit A"/>
    <property type="match status" value="1"/>
</dbReference>
<evidence type="ECO:0000313" key="11">
    <source>
        <dbReference type="EMBL" id="MCF7528767.1"/>
    </source>
</evidence>
<dbReference type="CDD" id="cd16015">
    <property type="entry name" value="LTA_synthase"/>
    <property type="match status" value="1"/>
</dbReference>
<evidence type="ECO:0000313" key="12">
    <source>
        <dbReference type="EMBL" id="MCF7529625.1"/>
    </source>
</evidence>
<dbReference type="InterPro" id="IPR012160">
    <property type="entry name" value="LtaS-like"/>
</dbReference>
<dbReference type="InterPro" id="IPR017850">
    <property type="entry name" value="Alkaline_phosphatase_core_sf"/>
</dbReference>
<evidence type="ECO:0000256" key="4">
    <source>
        <dbReference type="ARBA" id="ARBA00022989"/>
    </source>
</evidence>
<dbReference type="SUPFAM" id="SSF53649">
    <property type="entry name" value="Alkaline phosphatase-like"/>
    <property type="match status" value="1"/>
</dbReference>
<evidence type="ECO:0000256" key="2">
    <source>
        <dbReference type="ARBA" id="ARBA00022475"/>
    </source>
</evidence>
<dbReference type="Pfam" id="PF00884">
    <property type="entry name" value="Sulfatase"/>
    <property type="match status" value="1"/>
</dbReference>
<feature type="transmembrane region" description="Helical" evidence="9">
    <location>
        <begin position="48"/>
        <end position="66"/>
    </location>
</feature>
<feature type="binding site" evidence="8">
    <location>
        <position position="265"/>
    </location>
    <ligand>
        <name>Mn(2+)</name>
        <dbReference type="ChEBI" id="CHEBI:29035"/>
    </ligand>
</feature>
<protein>
    <submittedName>
        <fullName evidence="12">LTA synthase family protein</fullName>
    </submittedName>
</protein>
<feature type="active site" evidence="6">
    <location>
        <position position="306"/>
    </location>
</feature>
<feature type="domain" description="Sulfatase N-terminal" evidence="10">
    <location>
        <begin position="257"/>
        <end position="534"/>
    </location>
</feature>
<evidence type="ECO:0000256" key="3">
    <source>
        <dbReference type="ARBA" id="ARBA00022692"/>
    </source>
</evidence>
<feature type="transmembrane region" description="Helical" evidence="9">
    <location>
        <begin position="166"/>
        <end position="184"/>
    </location>
</feature>
<keyword evidence="5 9" id="KW-0472">Membrane</keyword>
<evidence type="ECO:0000256" key="1">
    <source>
        <dbReference type="ARBA" id="ARBA00004651"/>
    </source>
</evidence>
<dbReference type="PIRSF" id="PIRSF005091">
    <property type="entry name" value="Mmb_sulf_HI1246"/>
    <property type="match status" value="1"/>
</dbReference>
<evidence type="ECO:0000259" key="10">
    <source>
        <dbReference type="Pfam" id="PF00884"/>
    </source>
</evidence>
<evidence type="ECO:0000256" key="6">
    <source>
        <dbReference type="PIRSR" id="PIRSR005091-1"/>
    </source>
</evidence>
<dbReference type="EMBL" id="JAKKDL010000004">
    <property type="protein sequence ID" value="MCF7529625.1"/>
    <property type="molecule type" value="Genomic_DNA"/>
</dbReference>
<evidence type="ECO:0000256" key="9">
    <source>
        <dbReference type="SAM" id="Phobius"/>
    </source>
</evidence>
<dbReference type="GO" id="GO:0005886">
    <property type="term" value="C:plasma membrane"/>
    <property type="evidence" value="ECO:0007669"/>
    <property type="project" value="UniProtKB-SubCell"/>
</dbReference>
<comment type="subcellular location">
    <subcellularLocation>
        <location evidence="1">Cell membrane</location>
        <topology evidence="1">Multi-pass membrane protein</topology>
    </subcellularLocation>
</comment>
<feature type="transmembrane region" description="Helical" evidence="9">
    <location>
        <begin position="120"/>
        <end position="146"/>
    </location>
</feature>
<keyword evidence="2" id="KW-1003">Cell membrane</keyword>
<proteinExistence type="predicted"/>
<evidence type="ECO:0000256" key="8">
    <source>
        <dbReference type="PIRSR" id="PIRSR005091-3"/>
    </source>
</evidence>
<dbReference type="RefSeq" id="WP_237092141.1">
    <property type="nucleotide sequence ID" value="NZ_JAKKDL010000001.1"/>
</dbReference>
<keyword evidence="7" id="KW-0464">Manganese</keyword>
<feature type="binding site" evidence="8">
    <location>
        <position position="482"/>
    </location>
    <ligand>
        <name>Mn(2+)</name>
        <dbReference type="ChEBI" id="CHEBI:29035"/>
    </ligand>
</feature>
<gene>
    <name evidence="11" type="ORF">L4H06_00730</name>
    <name evidence="12" type="ORF">L4H06_05245</name>
</gene>
<name>A0AAW5AME6_9NEIS</name>
<dbReference type="EMBL" id="JAKKDL010000001">
    <property type="protein sequence ID" value="MCF7528767.1"/>
    <property type="molecule type" value="Genomic_DNA"/>
</dbReference>
<evidence type="ECO:0000256" key="5">
    <source>
        <dbReference type="ARBA" id="ARBA00023136"/>
    </source>
</evidence>
<feature type="transmembrane region" description="Helical" evidence="9">
    <location>
        <begin position="7"/>
        <end position="28"/>
    </location>
</feature>
<dbReference type="AlphaFoldDB" id="A0AAW5AME6"/>
<organism evidence="12 13">
    <name type="scientific">Neisseria lisongii</name>
    <dbReference type="NCBI Taxonomy" id="2912188"/>
    <lineage>
        <taxon>Bacteria</taxon>
        <taxon>Pseudomonadati</taxon>
        <taxon>Pseudomonadota</taxon>
        <taxon>Betaproteobacteria</taxon>
        <taxon>Neisseriales</taxon>
        <taxon>Neisseriaceae</taxon>
        <taxon>Neisseria</taxon>
    </lineage>
</organism>
<accession>A0AAW5AME6</accession>
<dbReference type="InterPro" id="IPR000917">
    <property type="entry name" value="Sulfatase_N"/>
</dbReference>
<feature type="transmembrane region" description="Helical" evidence="9">
    <location>
        <begin position="78"/>
        <end position="100"/>
    </location>
</feature>
<evidence type="ECO:0000313" key="13">
    <source>
        <dbReference type="Proteomes" id="UP001201397"/>
    </source>
</evidence>
<dbReference type="InterPro" id="IPR050448">
    <property type="entry name" value="OpgB/LTA_synthase_biosynth"/>
</dbReference>
<keyword evidence="7" id="KW-0479">Metal-binding</keyword>